<proteinExistence type="predicted"/>
<keyword evidence="3" id="KW-1185">Reference proteome</keyword>
<gene>
    <name evidence="2" type="ORF">Vse01_00110</name>
</gene>
<protein>
    <submittedName>
        <fullName evidence="2">Uncharacterized protein</fullName>
    </submittedName>
</protein>
<dbReference type="EMBL" id="BOPD01000002">
    <property type="protein sequence ID" value="GIJ30863.1"/>
    <property type="molecule type" value="Genomic_DNA"/>
</dbReference>
<reference evidence="2" key="1">
    <citation type="submission" date="2021-01" db="EMBL/GenBank/DDBJ databases">
        <title>Whole genome shotgun sequence of Verrucosispora sediminis NBRC 107745.</title>
        <authorList>
            <person name="Komaki H."/>
            <person name="Tamura T."/>
        </authorList>
    </citation>
    <scope>NUCLEOTIDE SEQUENCE</scope>
    <source>
        <strain evidence="2">NBRC 107745</strain>
    </source>
</reference>
<organism evidence="2 3">
    <name type="scientific">Micromonospora sediminimaris</name>
    <dbReference type="NCBI Taxonomy" id="547162"/>
    <lineage>
        <taxon>Bacteria</taxon>
        <taxon>Bacillati</taxon>
        <taxon>Actinomycetota</taxon>
        <taxon>Actinomycetes</taxon>
        <taxon>Micromonosporales</taxon>
        <taxon>Micromonosporaceae</taxon>
        <taxon>Micromonospora</taxon>
    </lineage>
</organism>
<sequence length="256" mass="27583">MRRSAGLHTSEPPQSTVPGSDVQRQELPDEPGRVGDMRLARTCRIRSSATGRSRVIVTDLKPSRGRRSTLRCDRQSMVARTRARTRRIVATLAATLLVLTALTACTPEIKGITGLTVDADGRLLAALAWCADKPPDVIVLTAARAVSPTPSGVPVPSANWPSWPGRDYDVPRDATSPATVQLPGFPSDPAPDRRAAFRMYGVADNSSFTTHAVTFRLPELAGLRPGSVMTTAIVSNDEVPRYVSLDEFARLGRAEC</sequence>
<dbReference type="Proteomes" id="UP000607311">
    <property type="component" value="Unassembled WGS sequence"/>
</dbReference>
<feature type="compositionally biased region" description="Basic and acidic residues" evidence="1">
    <location>
        <begin position="23"/>
        <end position="35"/>
    </location>
</feature>
<name>A0A9W5UMN1_9ACTN</name>
<dbReference type="AlphaFoldDB" id="A0A9W5UMN1"/>
<accession>A0A9W5UMN1</accession>
<evidence type="ECO:0000313" key="2">
    <source>
        <dbReference type="EMBL" id="GIJ30863.1"/>
    </source>
</evidence>
<feature type="region of interest" description="Disordered" evidence="1">
    <location>
        <begin position="1"/>
        <end position="35"/>
    </location>
</feature>
<evidence type="ECO:0000313" key="3">
    <source>
        <dbReference type="Proteomes" id="UP000607311"/>
    </source>
</evidence>
<evidence type="ECO:0000256" key="1">
    <source>
        <dbReference type="SAM" id="MobiDB-lite"/>
    </source>
</evidence>
<comment type="caution">
    <text evidence="2">The sequence shown here is derived from an EMBL/GenBank/DDBJ whole genome shotgun (WGS) entry which is preliminary data.</text>
</comment>